<reference evidence="2 3" key="1">
    <citation type="journal article" date="2022" name="Nat. Genet.">
        <title>Improved pea reference genome and pan-genome highlight genomic features and evolutionary characteristics.</title>
        <authorList>
            <person name="Yang T."/>
            <person name="Liu R."/>
            <person name="Luo Y."/>
            <person name="Hu S."/>
            <person name="Wang D."/>
            <person name="Wang C."/>
            <person name="Pandey M.K."/>
            <person name="Ge S."/>
            <person name="Xu Q."/>
            <person name="Li N."/>
            <person name="Li G."/>
            <person name="Huang Y."/>
            <person name="Saxena R.K."/>
            <person name="Ji Y."/>
            <person name="Li M."/>
            <person name="Yan X."/>
            <person name="He Y."/>
            <person name="Liu Y."/>
            <person name="Wang X."/>
            <person name="Xiang C."/>
            <person name="Varshney R.K."/>
            <person name="Ding H."/>
            <person name="Gao S."/>
            <person name="Zong X."/>
        </authorList>
    </citation>
    <scope>NUCLEOTIDE SEQUENCE [LARGE SCALE GENOMIC DNA]</scope>
    <source>
        <strain evidence="2 3">cv. Zhongwan 6</strain>
    </source>
</reference>
<dbReference type="EMBL" id="JAMSHJ010000007">
    <property type="protein sequence ID" value="KAI5390285.1"/>
    <property type="molecule type" value="Genomic_DNA"/>
</dbReference>
<evidence type="ECO:0000313" key="2">
    <source>
        <dbReference type="EMBL" id="KAI5390285.1"/>
    </source>
</evidence>
<organism evidence="2 3">
    <name type="scientific">Pisum sativum</name>
    <name type="common">Garden pea</name>
    <name type="synonym">Lathyrus oleraceus</name>
    <dbReference type="NCBI Taxonomy" id="3888"/>
    <lineage>
        <taxon>Eukaryota</taxon>
        <taxon>Viridiplantae</taxon>
        <taxon>Streptophyta</taxon>
        <taxon>Embryophyta</taxon>
        <taxon>Tracheophyta</taxon>
        <taxon>Spermatophyta</taxon>
        <taxon>Magnoliopsida</taxon>
        <taxon>eudicotyledons</taxon>
        <taxon>Gunneridae</taxon>
        <taxon>Pentapetalae</taxon>
        <taxon>rosids</taxon>
        <taxon>fabids</taxon>
        <taxon>Fabales</taxon>
        <taxon>Fabaceae</taxon>
        <taxon>Papilionoideae</taxon>
        <taxon>50 kb inversion clade</taxon>
        <taxon>NPAAA clade</taxon>
        <taxon>Hologalegina</taxon>
        <taxon>IRL clade</taxon>
        <taxon>Fabeae</taxon>
        <taxon>Lathyrus</taxon>
    </lineage>
</organism>
<dbReference type="Proteomes" id="UP001058974">
    <property type="component" value="Chromosome 7"/>
</dbReference>
<gene>
    <name evidence="2" type="ORF">KIW84_075549</name>
</gene>
<proteinExistence type="predicted"/>
<comment type="caution">
    <text evidence="2">The sequence shown here is derived from an EMBL/GenBank/DDBJ whole genome shotgun (WGS) entry which is preliminary data.</text>
</comment>
<feature type="compositionally biased region" description="Polar residues" evidence="1">
    <location>
        <begin position="15"/>
        <end position="31"/>
    </location>
</feature>
<evidence type="ECO:0000313" key="3">
    <source>
        <dbReference type="Proteomes" id="UP001058974"/>
    </source>
</evidence>
<dbReference type="Gramene" id="Psat07G0554900-T1">
    <property type="protein sequence ID" value="KAI5390285.1"/>
    <property type="gene ID" value="KIW84_075549"/>
</dbReference>
<keyword evidence="3" id="KW-1185">Reference proteome</keyword>
<name>A0A9D4VUA8_PEA</name>
<feature type="region of interest" description="Disordered" evidence="1">
    <location>
        <begin position="1"/>
        <end position="31"/>
    </location>
</feature>
<sequence>MLKGKPPNWKKKNGRTFQASNSDQGQQPPWSQFPLTTEQLDRLYKLLEFPTPSCSIATKGNQKIKIADGSFSAIAGKGLVVLSPMLTLKNVLHDLNSGKMIGSAKESRGLYYLDIESSSQLP</sequence>
<evidence type="ECO:0000256" key="1">
    <source>
        <dbReference type="SAM" id="MobiDB-lite"/>
    </source>
</evidence>
<protein>
    <submittedName>
        <fullName evidence="2">Uncharacterized protein</fullName>
    </submittedName>
</protein>
<accession>A0A9D4VUA8</accession>
<dbReference type="AlphaFoldDB" id="A0A9D4VUA8"/>